<keyword evidence="10" id="KW-0902">Two-component regulatory system</keyword>
<dbReference type="GO" id="GO:0009927">
    <property type="term" value="F:histidine phosphotransfer kinase activity"/>
    <property type="evidence" value="ECO:0007669"/>
    <property type="project" value="TreeGrafter"/>
</dbReference>
<evidence type="ECO:0000256" key="4">
    <source>
        <dbReference type="ARBA" id="ARBA00022475"/>
    </source>
</evidence>
<evidence type="ECO:0000256" key="3">
    <source>
        <dbReference type="ARBA" id="ARBA00012438"/>
    </source>
</evidence>
<evidence type="ECO:0000256" key="12">
    <source>
        <dbReference type="SAM" id="Phobius"/>
    </source>
</evidence>
<feature type="transmembrane region" description="Helical" evidence="12">
    <location>
        <begin position="172"/>
        <end position="194"/>
    </location>
</feature>
<organism evidence="14 15">
    <name type="scientific">Candidatus Buchananbacteria bacterium RIFCSPHIGHO2_01_FULL_44_11</name>
    <dbReference type="NCBI Taxonomy" id="1797535"/>
    <lineage>
        <taxon>Bacteria</taxon>
        <taxon>Candidatus Buchananiibacteriota</taxon>
    </lineage>
</organism>
<dbReference type="InterPro" id="IPR003018">
    <property type="entry name" value="GAF"/>
</dbReference>
<comment type="subcellular location">
    <subcellularLocation>
        <location evidence="2">Cell membrane</location>
    </subcellularLocation>
</comment>
<sequence>MDLKDILLLLAFILDFALAFFVYRNNRRKELNIVYALMAIWTGLWSLGIAIFRVSQEYQTQLFWNQEFILTAAFIASSFLHFSFIFSDQEVKLKNWQRFLIYVPNLLVLLAIVIPGVMIKDIKIRSWGNESILGWGYIYYGLYFGIVWSWGTIKLIKEYFGASGIFKSQLKYILAGISVSVIFGATFNLIFIIFGNYRYIWLGPYASFIFLLTTTYAIVRYRLMDIRLVFRRIFIYFGVAAFTYGVFYLVAWVYQERLGSVFSRTGYLAGLVIAPIFVAALYGVERLLKIIANKYFFVSLYNYQETINKLANELNYYVDLDEIIGTIVDTIKQAMQLDRAGVLLINQNTNPVHYQIAKVIGFNEKNGISLVQDNFLTQHLQKNQKPLVREELTLLIRNATDKKEQESFKKLYEHMKRIEASLCLPLMSSNKLIGIIVLGSKISKDAYTKEDLDLLDTLSKQAGIAVDNAQLYKEVQDFSQVLQQKVNEQTKDLQAQADHLKKLLQMRSEFLDIASHQLKTPVSVILGTISMFKDGSIQKLPLDQQLKFIDNIFHKAKKLSTIINDILRASEMDTDQFQLIPGNIKLTKPEDILQSIYDELKIGAEEKGLQLTFEKPKKAVGPIIADADFLEQAVYNLVDNAIKYTAKGFVKIVLSQEENRIIIKVSDSGIGIPAADQPKMFDKFSRAKNAVNMYTDGSGLGLFIVKKIVEAHQDGRISFSSEENKGTTFTISLPLSKGK</sequence>
<name>A0A1G1XXY7_9BACT</name>
<keyword evidence="9" id="KW-0067">ATP-binding</keyword>
<keyword evidence="4" id="KW-1003">Cell membrane</keyword>
<evidence type="ECO:0000256" key="11">
    <source>
        <dbReference type="ARBA" id="ARBA00023136"/>
    </source>
</evidence>
<dbReference type="Gene3D" id="3.30.565.10">
    <property type="entry name" value="Histidine kinase-like ATPase, C-terminal domain"/>
    <property type="match status" value="1"/>
</dbReference>
<dbReference type="InterPro" id="IPR029016">
    <property type="entry name" value="GAF-like_dom_sf"/>
</dbReference>
<feature type="domain" description="Histidine kinase" evidence="13">
    <location>
        <begin position="513"/>
        <end position="737"/>
    </location>
</feature>
<protein>
    <recommendedName>
        <fullName evidence="3">histidine kinase</fullName>
        <ecNumber evidence="3">2.7.13.3</ecNumber>
    </recommendedName>
</protein>
<dbReference type="InterPro" id="IPR003594">
    <property type="entry name" value="HATPase_dom"/>
</dbReference>
<dbReference type="PANTHER" id="PTHR43047:SF72">
    <property type="entry name" value="OSMOSENSING HISTIDINE PROTEIN KINASE SLN1"/>
    <property type="match status" value="1"/>
</dbReference>
<dbReference type="CDD" id="cd00082">
    <property type="entry name" value="HisKA"/>
    <property type="match status" value="1"/>
</dbReference>
<keyword evidence="7" id="KW-0547">Nucleotide-binding</keyword>
<dbReference type="Pfam" id="PF00512">
    <property type="entry name" value="HisKA"/>
    <property type="match status" value="1"/>
</dbReference>
<evidence type="ECO:0000313" key="15">
    <source>
        <dbReference type="Proteomes" id="UP000178240"/>
    </source>
</evidence>
<dbReference type="PANTHER" id="PTHR43047">
    <property type="entry name" value="TWO-COMPONENT HISTIDINE PROTEIN KINASE"/>
    <property type="match status" value="1"/>
</dbReference>
<dbReference type="SUPFAM" id="SSF55781">
    <property type="entry name" value="GAF domain-like"/>
    <property type="match status" value="1"/>
</dbReference>
<dbReference type="PRINTS" id="PR00344">
    <property type="entry name" value="BCTRLSENSOR"/>
</dbReference>
<dbReference type="SUPFAM" id="SSF47384">
    <property type="entry name" value="Homodimeric domain of signal transducing histidine kinase"/>
    <property type="match status" value="1"/>
</dbReference>
<keyword evidence="5" id="KW-0597">Phosphoprotein</keyword>
<evidence type="ECO:0000256" key="5">
    <source>
        <dbReference type="ARBA" id="ARBA00022553"/>
    </source>
</evidence>
<dbReference type="GO" id="GO:0005886">
    <property type="term" value="C:plasma membrane"/>
    <property type="evidence" value="ECO:0007669"/>
    <property type="project" value="UniProtKB-SubCell"/>
</dbReference>
<comment type="catalytic activity">
    <reaction evidence="1">
        <text>ATP + protein L-histidine = ADP + protein N-phospho-L-histidine.</text>
        <dbReference type="EC" id="2.7.13.3"/>
    </reaction>
</comment>
<evidence type="ECO:0000256" key="2">
    <source>
        <dbReference type="ARBA" id="ARBA00004236"/>
    </source>
</evidence>
<dbReference type="SMART" id="SM00065">
    <property type="entry name" value="GAF"/>
    <property type="match status" value="1"/>
</dbReference>
<evidence type="ECO:0000256" key="6">
    <source>
        <dbReference type="ARBA" id="ARBA00022679"/>
    </source>
</evidence>
<dbReference type="GO" id="GO:0005524">
    <property type="term" value="F:ATP binding"/>
    <property type="evidence" value="ECO:0007669"/>
    <property type="project" value="UniProtKB-KW"/>
</dbReference>
<dbReference type="InterPro" id="IPR003661">
    <property type="entry name" value="HisK_dim/P_dom"/>
</dbReference>
<dbReference type="Pfam" id="PF16927">
    <property type="entry name" value="HisKA_7TM"/>
    <property type="match status" value="1"/>
</dbReference>
<feature type="transmembrane region" description="Helical" evidence="12">
    <location>
        <begin position="131"/>
        <end position="151"/>
    </location>
</feature>
<dbReference type="InterPro" id="IPR036890">
    <property type="entry name" value="HATPase_C_sf"/>
</dbReference>
<keyword evidence="12" id="KW-0812">Transmembrane</keyword>
<dbReference type="SMART" id="SM00387">
    <property type="entry name" value="HATPase_c"/>
    <property type="match status" value="1"/>
</dbReference>
<dbReference type="InterPro" id="IPR004358">
    <property type="entry name" value="Sig_transdc_His_kin-like_C"/>
</dbReference>
<feature type="transmembrane region" description="Helical" evidence="12">
    <location>
        <begin position="35"/>
        <end position="56"/>
    </location>
</feature>
<dbReference type="Gene3D" id="1.10.287.130">
    <property type="match status" value="1"/>
</dbReference>
<dbReference type="STRING" id="1797535.A2744_01520"/>
<evidence type="ECO:0000256" key="1">
    <source>
        <dbReference type="ARBA" id="ARBA00000085"/>
    </source>
</evidence>
<dbReference type="Pfam" id="PF01590">
    <property type="entry name" value="GAF"/>
    <property type="match status" value="1"/>
</dbReference>
<dbReference type="InterPro" id="IPR031621">
    <property type="entry name" value="HisKA_7TM"/>
</dbReference>
<feature type="transmembrane region" description="Helical" evidence="12">
    <location>
        <begin position="68"/>
        <end position="87"/>
    </location>
</feature>
<keyword evidence="8" id="KW-0418">Kinase</keyword>
<proteinExistence type="predicted"/>
<dbReference type="InterPro" id="IPR036097">
    <property type="entry name" value="HisK_dim/P_sf"/>
</dbReference>
<dbReference type="GO" id="GO:0000155">
    <property type="term" value="F:phosphorelay sensor kinase activity"/>
    <property type="evidence" value="ECO:0007669"/>
    <property type="project" value="InterPro"/>
</dbReference>
<feature type="transmembrane region" description="Helical" evidence="12">
    <location>
        <begin position="233"/>
        <end position="254"/>
    </location>
</feature>
<feature type="transmembrane region" description="Helical" evidence="12">
    <location>
        <begin position="266"/>
        <end position="284"/>
    </location>
</feature>
<dbReference type="PROSITE" id="PS50109">
    <property type="entry name" value="HIS_KIN"/>
    <property type="match status" value="1"/>
</dbReference>
<evidence type="ECO:0000256" key="7">
    <source>
        <dbReference type="ARBA" id="ARBA00022741"/>
    </source>
</evidence>
<accession>A0A1G1XXY7</accession>
<dbReference type="InterPro" id="IPR005467">
    <property type="entry name" value="His_kinase_dom"/>
</dbReference>
<dbReference type="SUPFAM" id="SSF55874">
    <property type="entry name" value="ATPase domain of HSP90 chaperone/DNA topoisomerase II/histidine kinase"/>
    <property type="match status" value="1"/>
</dbReference>
<keyword evidence="12" id="KW-1133">Transmembrane helix</keyword>
<evidence type="ECO:0000256" key="9">
    <source>
        <dbReference type="ARBA" id="ARBA00022840"/>
    </source>
</evidence>
<dbReference type="AlphaFoldDB" id="A0A1G1XXY7"/>
<gene>
    <name evidence="14" type="ORF">A2744_01520</name>
</gene>
<evidence type="ECO:0000256" key="10">
    <source>
        <dbReference type="ARBA" id="ARBA00023012"/>
    </source>
</evidence>
<dbReference type="EC" id="2.7.13.3" evidence="3"/>
<dbReference type="Pfam" id="PF02518">
    <property type="entry name" value="HATPase_c"/>
    <property type="match status" value="1"/>
</dbReference>
<keyword evidence="11 12" id="KW-0472">Membrane</keyword>
<dbReference type="Proteomes" id="UP000178240">
    <property type="component" value="Unassembled WGS sequence"/>
</dbReference>
<feature type="transmembrane region" description="Helical" evidence="12">
    <location>
        <begin position="200"/>
        <end position="221"/>
    </location>
</feature>
<feature type="transmembrane region" description="Helical" evidence="12">
    <location>
        <begin position="6"/>
        <end position="23"/>
    </location>
</feature>
<evidence type="ECO:0000313" key="14">
    <source>
        <dbReference type="EMBL" id="OGY44965.1"/>
    </source>
</evidence>
<evidence type="ECO:0000256" key="8">
    <source>
        <dbReference type="ARBA" id="ARBA00022777"/>
    </source>
</evidence>
<dbReference type="EMBL" id="MHIE01000030">
    <property type="protein sequence ID" value="OGY44965.1"/>
    <property type="molecule type" value="Genomic_DNA"/>
</dbReference>
<comment type="caution">
    <text evidence="14">The sequence shown here is derived from an EMBL/GenBank/DDBJ whole genome shotgun (WGS) entry which is preliminary data.</text>
</comment>
<dbReference type="Gene3D" id="3.30.450.40">
    <property type="match status" value="1"/>
</dbReference>
<dbReference type="SMART" id="SM00388">
    <property type="entry name" value="HisKA"/>
    <property type="match status" value="1"/>
</dbReference>
<dbReference type="FunFam" id="3.30.565.10:FF:000023">
    <property type="entry name" value="PAS domain-containing sensor histidine kinase"/>
    <property type="match status" value="1"/>
</dbReference>
<reference evidence="14 15" key="1">
    <citation type="journal article" date="2016" name="Nat. Commun.">
        <title>Thousands of microbial genomes shed light on interconnected biogeochemical processes in an aquifer system.</title>
        <authorList>
            <person name="Anantharaman K."/>
            <person name="Brown C.T."/>
            <person name="Hug L.A."/>
            <person name="Sharon I."/>
            <person name="Castelle C.J."/>
            <person name="Probst A.J."/>
            <person name="Thomas B.C."/>
            <person name="Singh A."/>
            <person name="Wilkins M.J."/>
            <person name="Karaoz U."/>
            <person name="Brodie E.L."/>
            <person name="Williams K.H."/>
            <person name="Hubbard S.S."/>
            <person name="Banfield J.F."/>
        </authorList>
    </citation>
    <scope>NUCLEOTIDE SEQUENCE [LARGE SCALE GENOMIC DNA]</scope>
</reference>
<evidence type="ECO:0000259" key="13">
    <source>
        <dbReference type="PROSITE" id="PS50109"/>
    </source>
</evidence>
<keyword evidence="6" id="KW-0808">Transferase</keyword>
<feature type="transmembrane region" description="Helical" evidence="12">
    <location>
        <begin position="99"/>
        <end position="119"/>
    </location>
</feature>